<accession>A0A1F6UWT3</accession>
<organism evidence="1 2">
    <name type="scientific">Candidatus Muproteobacteria bacterium RBG_16_60_9</name>
    <dbReference type="NCBI Taxonomy" id="1817755"/>
    <lineage>
        <taxon>Bacteria</taxon>
        <taxon>Pseudomonadati</taxon>
        <taxon>Pseudomonadota</taxon>
        <taxon>Candidatus Muproteobacteria</taxon>
    </lineage>
</organism>
<dbReference type="EMBL" id="MFSP01000186">
    <property type="protein sequence ID" value="OGI61851.1"/>
    <property type="molecule type" value="Genomic_DNA"/>
</dbReference>
<dbReference type="Proteomes" id="UP000179076">
    <property type="component" value="Unassembled WGS sequence"/>
</dbReference>
<proteinExistence type="predicted"/>
<dbReference type="AlphaFoldDB" id="A0A1F6UWT3"/>
<name>A0A1F6UWT3_9PROT</name>
<comment type="caution">
    <text evidence="1">The sequence shown here is derived from an EMBL/GenBank/DDBJ whole genome shotgun (WGS) entry which is preliminary data.</text>
</comment>
<sequence>MVTSAARILIEMHHHQFKNHKEICKFQEAAGLPCVGTGQVAVLSDRVLAEVATSAREVGRLAASDTKG</sequence>
<protein>
    <submittedName>
        <fullName evidence="1">Uncharacterized protein</fullName>
    </submittedName>
</protein>
<reference evidence="1 2" key="1">
    <citation type="journal article" date="2016" name="Nat. Commun.">
        <title>Thousands of microbial genomes shed light on interconnected biogeochemical processes in an aquifer system.</title>
        <authorList>
            <person name="Anantharaman K."/>
            <person name="Brown C.T."/>
            <person name="Hug L.A."/>
            <person name="Sharon I."/>
            <person name="Castelle C.J."/>
            <person name="Probst A.J."/>
            <person name="Thomas B.C."/>
            <person name="Singh A."/>
            <person name="Wilkins M.J."/>
            <person name="Karaoz U."/>
            <person name="Brodie E.L."/>
            <person name="Williams K.H."/>
            <person name="Hubbard S.S."/>
            <person name="Banfield J.F."/>
        </authorList>
    </citation>
    <scope>NUCLEOTIDE SEQUENCE [LARGE SCALE GENOMIC DNA]</scope>
</reference>
<evidence type="ECO:0000313" key="1">
    <source>
        <dbReference type="EMBL" id="OGI61851.1"/>
    </source>
</evidence>
<evidence type="ECO:0000313" key="2">
    <source>
        <dbReference type="Proteomes" id="UP000179076"/>
    </source>
</evidence>
<gene>
    <name evidence="1" type="ORF">A2W18_14765</name>
</gene>